<comment type="subunit">
    <text evidence="9">Monomer.</text>
</comment>
<comment type="function">
    <text evidence="9">An essential GTPase which binds GTP, GDP and possibly (p)ppGpp with moderate affinity, with high nucleotide exchange rates and a fairly low GTP hydrolysis rate. Plays a role in control of the cell cycle, stress response, ribosome biogenesis and in those bacteria that undergo differentiation, in morphogenesis control.</text>
</comment>
<keyword evidence="3 9" id="KW-0963">Cytoplasm</keyword>
<keyword evidence="4 9" id="KW-0479">Metal-binding</keyword>
<feature type="binding site" evidence="9">
    <location>
        <begin position="222"/>
        <end position="226"/>
    </location>
    <ligand>
        <name>GTP</name>
        <dbReference type="ChEBI" id="CHEBI:37565"/>
    </ligand>
</feature>
<evidence type="ECO:0000256" key="4">
    <source>
        <dbReference type="ARBA" id="ARBA00022723"/>
    </source>
</evidence>
<dbReference type="InterPro" id="IPR014100">
    <property type="entry name" value="GTP-bd_Obg/CgtA"/>
</dbReference>
<feature type="domain" description="OBG-type G" evidence="11">
    <location>
        <begin position="191"/>
        <end position="371"/>
    </location>
</feature>
<feature type="binding site" evidence="9">
    <location>
        <begin position="323"/>
        <end position="326"/>
    </location>
    <ligand>
        <name>GTP</name>
        <dbReference type="ChEBI" id="CHEBI:37565"/>
    </ligand>
</feature>
<dbReference type="InterPro" id="IPR036346">
    <property type="entry name" value="GTP-bd_prot_GTP1/OBG_C_sf"/>
</dbReference>
<dbReference type="InterPro" id="IPR015349">
    <property type="entry name" value="OCT_dom"/>
</dbReference>
<sequence length="579" mass="62088">MSDFVDRVTVHVKGGDGGNGSAGIKREKFKPLAGPNGGNGGDGGSVIFVADRNANSLLDYRFMPHRSAGNGTMGLGDTKDGSKGADLILPVPVGTVIFAASRKAGKADNAGSVGKNANKATGNGTGNGGRASGEPLADLRHEGDRFVAAAGGSGGLGNAALANRTRRAPGFALLGEPGEERDVVLELKSIADVALVGFPSAGKSSLIAALSSAKPKIADYPFTTLVPNLGVVVAGDQRYTIADVPGLIPGASQGKGLGLEFLRHIERTEIIAHVIDCATFEPDRDPVGDYHALERELAEYADKLDLPLGTIPIPERPRIIVLNKIDVPDARELADFVRPDFERMGLKVFEISTASHEGLKELNFALAAMVSDMRQEVARREQAEEERVVIKPLEQRGLRRRRGAAGAADALEFTVERIEEPDGVCYQVTGTKPERWVMQTNFDNDEAVGYLADRLAKLGVEDELRRQGAHPGDEVRIGRGDRAVAFDWDPTIAAGAEMLDGTQLGARGKDLRLEPDQPGGRRRTNAERRRQYHEMMDAKTAVREAMMAERKAGHWADPGIDDDRHDENSLFGRGETSEE</sequence>
<protein>
    <recommendedName>
        <fullName evidence="9">GTPase Obg</fullName>
        <ecNumber evidence="9">3.6.5.-</ecNumber>
    </recommendedName>
    <alternativeName>
        <fullName evidence="9">GTP-binding protein Obg</fullName>
    </alternativeName>
</protein>
<dbReference type="Gene3D" id="3.40.50.300">
    <property type="entry name" value="P-loop containing nucleotide triphosphate hydrolases"/>
    <property type="match status" value="1"/>
</dbReference>
<evidence type="ECO:0000256" key="1">
    <source>
        <dbReference type="ARBA" id="ARBA00001946"/>
    </source>
</evidence>
<dbReference type="NCBIfam" id="NF008954">
    <property type="entry name" value="PRK12296.1"/>
    <property type="match status" value="1"/>
</dbReference>
<feature type="region of interest" description="Disordered" evidence="10">
    <location>
        <begin position="503"/>
        <end position="531"/>
    </location>
</feature>
<evidence type="ECO:0000256" key="7">
    <source>
        <dbReference type="ARBA" id="ARBA00022842"/>
    </source>
</evidence>
<evidence type="ECO:0000256" key="6">
    <source>
        <dbReference type="ARBA" id="ARBA00022801"/>
    </source>
</evidence>
<dbReference type="InterPro" id="IPR006073">
    <property type="entry name" value="GTP-bd"/>
</dbReference>
<dbReference type="Proteomes" id="UP000326336">
    <property type="component" value="Unassembled WGS sequence"/>
</dbReference>
<evidence type="ECO:0000256" key="5">
    <source>
        <dbReference type="ARBA" id="ARBA00022741"/>
    </source>
</evidence>
<keyword evidence="6 9" id="KW-0378">Hydrolase</keyword>
<dbReference type="InterPro" id="IPR006169">
    <property type="entry name" value="GTP1_OBG_dom"/>
</dbReference>
<reference evidence="14 15" key="1">
    <citation type="journal article" date="2019" name="Int. J. Syst. Evol. Microbiol.">
        <title>Bifidobacterium jacchi sp. nov., isolated from the faeces of a baby common marmoset (Callithrix jacchus).</title>
        <authorList>
            <person name="Modesto M."/>
            <person name="Watanabe K."/>
            <person name="Arita M."/>
            <person name="Satti M."/>
            <person name="Oki K."/>
            <person name="Sciavilla P."/>
            <person name="Patavino C."/>
            <person name="Camma C."/>
            <person name="Michelini S."/>
            <person name="Sgorbati B."/>
            <person name="Mattarelli P."/>
        </authorList>
    </citation>
    <scope>NUCLEOTIDE SEQUENCE [LARGE SCALE GENOMIC DNA]</scope>
    <source>
        <strain evidence="14 15">MRM 9.3</strain>
    </source>
</reference>
<dbReference type="SUPFAM" id="SSF52540">
    <property type="entry name" value="P-loop containing nucleoside triphosphate hydrolases"/>
    <property type="match status" value="1"/>
</dbReference>
<dbReference type="NCBIfam" id="NF008956">
    <property type="entry name" value="PRK12299.1"/>
    <property type="match status" value="1"/>
</dbReference>
<evidence type="ECO:0000259" key="11">
    <source>
        <dbReference type="PROSITE" id="PS51710"/>
    </source>
</evidence>
<dbReference type="PROSITE" id="PS51710">
    <property type="entry name" value="G_OBG"/>
    <property type="match status" value="1"/>
</dbReference>
<feature type="binding site" evidence="9">
    <location>
        <begin position="352"/>
        <end position="354"/>
    </location>
    <ligand>
        <name>GTP</name>
        <dbReference type="ChEBI" id="CHEBI:37565"/>
    </ligand>
</feature>
<keyword evidence="15" id="KW-1185">Reference proteome</keyword>
<keyword evidence="8 9" id="KW-0342">GTP-binding</keyword>
<dbReference type="AlphaFoldDB" id="A0A5N5RIY2"/>
<dbReference type="GO" id="GO:0003924">
    <property type="term" value="F:GTPase activity"/>
    <property type="evidence" value="ECO:0007669"/>
    <property type="project" value="UniProtKB-UniRule"/>
</dbReference>
<dbReference type="GO" id="GO:0005525">
    <property type="term" value="F:GTP binding"/>
    <property type="evidence" value="ECO:0007669"/>
    <property type="project" value="UniProtKB-UniRule"/>
</dbReference>
<feature type="domain" description="OCT" evidence="12">
    <location>
        <begin position="405"/>
        <end position="490"/>
    </location>
</feature>
<accession>A0A5N5RIY2</accession>
<dbReference type="InterPro" id="IPR031167">
    <property type="entry name" value="G_OBG"/>
</dbReference>
<comment type="cofactor">
    <cofactor evidence="1 9">
        <name>Mg(2+)</name>
        <dbReference type="ChEBI" id="CHEBI:18420"/>
    </cofactor>
</comment>
<evidence type="ECO:0000256" key="8">
    <source>
        <dbReference type="ARBA" id="ARBA00023134"/>
    </source>
</evidence>
<evidence type="ECO:0000256" key="3">
    <source>
        <dbReference type="ARBA" id="ARBA00022490"/>
    </source>
</evidence>
<evidence type="ECO:0000256" key="2">
    <source>
        <dbReference type="ARBA" id="ARBA00007699"/>
    </source>
</evidence>
<dbReference type="GO" id="GO:0000287">
    <property type="term" value="F:magnesium ion binding"/>
    <property type="evidence" value="ECO:0007669"/>
    <property type="project" value="InterPro"/>
</dbReference>
<evidence type="ECO:0000259" key="12">
    <source>
        <dbReference type="PROSITE" id="PS51881"/>
    </source>
</evidence>
<dbReference type="Gene3D" id="3.30.300.350">
    <property type="entry name" value="GTP-binding protein OBG, C-terminal domain"/>
    <property type="match status" value="1"/>
</dbReference>
<dbReference type="InterPro" id="IPR036726">
    <property type="entry name" value="GTP1_OBG_dom_sf"/>
</dbReference>
<dbReference type="InterPro" id="IPR045086">
    <property type="entry name" value="OBG_GTPase"/>
</dbReference>
<feature type="domain" description="Obg" evidence="13">
    <location>
        <begin position="2"/>
        <end position="190"/>
    </location>
</feature>
<dbReference type="SUPFAM" id="SSF82051">
    <property type="entry name" value="Obg GTP-binding protein N-terminal domain"/>
    <property type="match status" value="1"/>
</dbReference>
<evidence type="ECO:0000256" key="9">
    <source>
        <dbReference type="HAMAP-Rule" id="MF_01454"/>
    </source>
</evidence>
<comment type="caution">
    <text evidence="14">The sequence shown here is derived from an EMBL/GenBank/DDBJ whole genome shotgun (WGS) entry which is preliminary data.</text>
</comment>
<comment type="similarity">
    <text evidence="2 9">Belongs to the TRAFAC class OBG-HflX-like GTPase superfamily. OBG GTPase family.</text>
</comment>
<gene>
    <name evidence="14" type="primary">obgE</name>
    <name evidence="9" type="synonym">obg</name>
    <name evidence="14" type="ORF">EHS19_05675</name>
</gene>
<feature type="binding site" evidence="9">
    <location>
        <begin position="243"/>
        <end position="246"/>
    </location>
    <ligand>
        <name>GTP</name>
        <dbReference type="ChEBI" id="CHEBI:37565"/>
    </ligand>
</feature>
<dbReference type="HAMAP" id="MF_01454">
    <property type="entry name" value="GTPase_Obg"/>
    <property type="match status" value="1"/>
</dbReference>
<feature type="region of interest" description="Disordered" evidence="10">
    <location>
        <begin position="550"/>
        <end position="579"/>
    </location>
</feature>
<dbReference type="SUPFAM" id="SSF102741">
    <property type="entry name" value="Obg GTP-binding protein C-terminal domain"/>
    <property type="match status" value="1"/>
</dbReference>
<evidence type="ECO:0000256" key="10">
    <source>
        <dbReference type="SAM" id="MobiDB-lite"/>
    </source>
</evidence>
<dbReference type="CDD" id="cd01898">
    <property type="entry name" value="Obg"/>
    <property type="match status" value="1"/>
</dbReference>
<dbReference type="Gene3D" id="2.70.210.12">
    <property type="entry name" value="GTP1/OBG domain"/>
    <property type="match status" value="1"/>
</dbReference>
<dbReference type="GO" id="GO:0042254">
    <property type="term" value="P:ribosome biogenesis"/>
    <property type="evidence" value="ECO:0007669"/>
    <property type="project" value="UniProtKB-UniRule"/>
</dbReference>
<dbReference type="NCBIfam" id="TIGR03595">
    <property type="entry name" value="Obg_CgtA_exten"/>
    <property type="match status" value="1"/>
</dbReference>
<proteinExistence type="inferred from homology"/>
<feature type="binding site" evidence="9">
    <location>
        <position position="224"/>
    </location>
    <ligand>
        <name>Mg(2+)</name>
        <dbReference type="ChEBI" id="CHEBI:18420"/>
    </ligand>
</feature>
<feature type="binding site" evidence="9">
    <location>
        <position position="204"/>
    </location>
    <ligand>
        <name>Mg(2+)</name>
        <dbReference type="ChEBI" id="CHEBI:18420"/>
    </ligand>
</feature>
<keyword evidence="7 9" id="KW-0460">Magnesium</keyword>
<organism evidence="14 15">
    <name type="scientific">Bifidobacterium jacchi</name>
    <dbReference type="NCBI Taxonomy" id="2490545"/>
    <lineage>
        <taxon>Bacteria</taxon>
        <taxon>Bacillati</taxon>
        <taxon>Actinomycetota</taxon>
        <taxon>Actinomycetes</taxon>
        <taxon>Bifidobacteriales</taxon>
        <taxon>Bifidobacteriaceae</taxon>
        <taxon>Bifidobacterium</taxon>
    </lineage>
</organism>
<feature type="binding site" evidence="9">
    <location>
        <begin position="197"/>
        <end position="204"/>
    </location>
    <ligand>
        <name>GTP</name>
        <dbReference type="ChEBI" id="CHEBI:37565"/>
    </ligand>
</feature>
<evidence type="ECO:0000313" key="15">
    <source>
        <dbReference type="Proteomes" id="UP000326336"/>
    </source>
</evidence>
<dbReference type="PROSITE" id="PS00905">
    <property type="entry name" value="GTP1_OBG"/>
    <property type="match status" value="1"/>
</dbReference>
<feature type="region of interest" description="Disordered" evidence="10">
    <location>
        <begin position="107"/>
        <end position="136"/>
    </location>
</feature>
<dbReference type="PANTHER" id="PTHR11702">
    <property type="entry name" value="DEVELOPMENTALLY REGULATED GTP-BINDING PROTEIN-RELATED"/>
    <property type="match status" value="1"/>
</dbReference>
<dbReference type="OrthoDB" id="9807318at2"/>
<dbReference type="InterPro" id="IPR006074">
    <property type="entry name" value="GTP1-OBG_CS"/>
</dbReference>
<dbReference type="GO" id="GO:0005737">
    <property type="term" value="C:cytoplasm"/>
    <property type="evidence" value="ECO:0007669"/>
    <property type="project" value="UniProtKB-SubCell"/>
</dbReference>
<dbReference type="PROSITE" id="PS51883">
    <property type="entry name" value="OBG"/>
    <property type="match status" value="1"/>
</dbReference>
<dbReference type="EC" id="3.6.5.-" evidence="9"/>
<dbReference type="Pfam" id="PF01926">
    <property type="entry name" value="MMR_HSR1"/>
    <property type="match status" value="1"/>
</dbReference>
<evidence type="ECO:0000313" key="14">
    <source>
        <dbReference type="EMBL" id="KAB5607069.1"/>
    </source>
</evidence>
<keyword evidence="5 9" id="KW-0547">Nucleotide-binding</keyword>
<dbReference type="PROSITE" id="PS51881">
    <property type="entry name" value="OCT"/>
    <property type="match status" value="1"/>
</dbReference>
<comment type="subcellular location">
    <subcellularLocation>
        <location evidence="9">Cytoplasm</location>
    </subcellularLocation>
</comment>
<dbReference type="InterPro" id="IPR027417">
    <property type="entry name" value="P-loop_NTPase"/>
</dbReference>
<dbReference type="PANTHER" id="PTHR11702:SF31">
    <property type="entry name" value="MITOCHONDRIAL RIBOSOME-ASSOCIATED GTPASE 2"/>
    <property type="match status" value="1"/>
</dbReference>
<dbReference type="Pfam" id="PF09269">
    <property type="entry name" value="DUF1967"/>
    <property type="match status" value="1"/>
</dbReference>
<dbReference type="EMBL" id="RQSP01000016">
    <property type="protein sequence ID" value="KAB5607069.1"/>
    <property type="molecule type" value="Genomic_DNA"/>
</dbReference>
<dbReference type="PRINTS" id="PR00326">
    <property type="entry name" value="GTP1OBG"/>
</dbReference>
<evidence type="ECO:0000259" key="13">
    <source>
        <dbReference type="PROSITE" id="PS51883"/>
    </source>
</evidence>
<dbReference type="RefSeq" id="WP_151916809.1">
    <property type="nucleotide sequence ID" value="NZ_RQSP01000016.1"/>
</dbReference>
<dbReference type="Pfam" id="PF01018">
    <property type="entry name" value="GTP1_OBG"/>
    <property type="match status" value="1"/>
</dbReference>
<name>A0A5N5RIY2_9BIFI</name>